<dbReference type="HAMAP" id="MF_00821">
    <property type="entry name" value="SecB"/>
    <property type="match status" value="1"/>
</dbReference>
<dbReference type="GO" id="GO:0006457">
    <property type="term" value="P:protein folding"/>
    <property type="evidence" value="ECO:0007669"/>
    <property type="project" value="UniProtKB-UniRule"/>
</dbReference>
<gene>
    <name evidence="5" type="primary">secB</name>
    <name evidence="6" type="ORF">C4F51_17970</name>
</gene>
<evidence type="ECO:0000256" key="1">
    <source>
        <dbReference type="ARBA" id="ARBA00009990"/>
    </source>
</evidence>
<evidence type="ECO:0000256" key="3">
    <source>
        <dbReference type="ARBA" id="ARBA00022927"/>
    </source>
</evidence>
<dbReference type="AlphaFoldDB" id="A0A928YX78"/>
<accession>A0A928YX78</accession>
<dbReference type="InterPro" id="IPR003708">
    <property type="entry name" value="SecB"/>
</dbReference>
<keyword evidence="5" id="KW-0963">Cytoplasm</keyword>
<comment type="caution">
    <text evidence="6">The sequence shown here is derived from an EMBL/GenBank/DDBJ whole genome shotgun (WGS) entry which is preliminary data.</text>
</comment>
<dbReference type="GO" id="GO:0051262">
    <property type="term" value="P:protein tetramerization"/>
    <property type="evidence" value="ECO:0007669"/>
    <property type="project" value="InterPro"/>
</dbReference>
<keyword evidence="5" id="KW-0143">Chaperone</keyword>
<keyword evidence="3 5" id="KW-0653">Protein transport</keyword>
<dbReference type="GO" id="GO:0005737">
    <property type="term" value="C:cytoplasm"/>
    <property type="evidence" value="ECO:0007669"/>
    <property type="project" value="UniProtKB-SubCell"/>
</dbReference>
<dbReference type="Proteomes" id="UP000652567">
    <property type="component" value="Unassembled WGS sequence"/>
</dbReference>
<evidence type="ECO:0000256" key="5">
    <source>
        <dbReference type="HAMAP-Rule" id="MF_00821"/>
    </source>
</evidence>
<comment type="function">
    <text evidence="5">One of the proteins required for the normal export of preproteins out of the cell cytoplasm. It is a molecular chaperone that binds to a subset of precursor proteins, maintaining them in a translocation-competent state. It also specifically binds to its receptor SecA.</text>
</comment>
<proteinExistence type="inferred from homology"/>
<comment type="subunit">
    <text evidence="5">Homotetramer, a dimer of dimers. One homotetramer interacts with 1 SecA dimer.</text>
</comment>
<dbReference type="NCBIfam" id="TIGR00809">
    <property type="entry name" value="secB"/>
    <property type="match status" value="1"/>
</dbReference>
<dbReference type="Pfam" id="PF02556">
    <property type="entry name" value="SecB"/>
    <property type="match status" value="1"/>
</dbReference>
<organism evidence="6 7">
    <name type="scientific">Cellvibrio polysaccharolyticus</name>
    <dbReference type="NCBI Taxonomy" id="2082724"/>
    <lineage>
        <taxon>Bacteria</taxon>
        <taxon>Pseudomonadati</taxon>
        <taxon>Pseudomonadota</taxon>
        <taxon>Gammaproteobacteria</taxon>
        <taxon>Cellvibrionales</taxon>
        <taxon>Cellvibrionaceae</taxon>
        <taxon>Cellvibrio</taxon>
    </lineage>
</organism>
<reference evidence="6" key="1">
    <citation type="submission" date="2018-07" db="EMBL/GenBank/DDBJ databases">
        <title>Genome assembly of strain Ka43.</title>
        <authorList>
            <person name="Kukolya J."/>
            <person name="Nagy I."/>
            <person name="Horvath B."/>
            <person name="Toth A."/>
        </authorList>
    </citation>
    <scope>NUCLEOTIDE SEQUENCE</scope>
    <source>
        <strain evidence="6">KB43</strain>
    </source>
</reference>
<dbReference type="GO" id="GO:0051082">
    <property type="term" value="F:unfolded protein binding"/>
    <property type="evidence" value="ECO:0007669"/>
    <property type="project" value="InterPro"/>
</dbReference>
<keyword evidence="4 5" id="KW-0811">Translocation</keyword>
<comment type="similarity">
    <text evidence="1 5">Belongs to the SecB family.</text>
</comment>
<name>A0A928YX78_9GAMM</name>
<dbReference type="GO" id="GO:0015031">
    <property type="term" value="P:protein transport"/>
    <property type="evidence" value="ECO:0007669"/>
    <property type="project" value="UniProtKB-UniRule"/>
</dbReference>
<keyword evidence="7" id="KW-1185">Reference proteome</keyword>
<evidence type="ECO:0000313" key="7">
    <source>
        <dbReference type="Proteomes" id="UP000652567"/>
    </source>
</evidence>
<protein>
    <recommendedName>
        <fullName evidence="5">Protein-export protein SecB</fullName>
    </recommendedName>
</protein>
<dbReference type="EMBL" id="PRDL01000001">
    <property type="protein sequence ID" value="MBE8719068.1"/>
    <property type="molecule type" value="Genomic_DNA"/>
</dbReference>
<evidence type="ECO:0000313" key="6">
    <source>
        <dbReference type="EMBL" id="MBE8719068.1"/>
    </source>
</evidence>
<dbReference type="SUPFAM" id="SSF54611">
    <property type="entry name" value="SecB-like"/>
    <property type="match status" value="1"/>
</dbReference>
<dbReference type="InterPro" id="IPR035958">
    <property type="entry name" value="SecB-like_sf"/>
</dbReference>
<evidence type="ECO:0000256" key="4">
    <source>
        <dbReference type="ARBA" id="ARBA00023010"/>
    </source>
</evidence>
<comment type="subcellular location">
    <subcellularLocation>
        <location evidence="5">Cytoplasm</location>
    </subcellularLocation>
</comment>
<dbReference type="Gene3D" id="3.10.420.10">
    <property type="entry name" value="SecB-like"/>
    <property type="match status" value="1"/>
</dbReference>
<dbReference type="PANTHER" id="PTHR36918">
    <property type="match status" value="1"/>
</dbReference>
<dbReference type="RefSeq" id="WP_193912138.1">
    <property type="nucleotide sequence ID" value="NZ_PRDL01000001.1"/>
</dbReference>
<keyword evidence="2 5" id="KW-0813">Transport</keyword>
<dbReference type="PRINTS" id="PR01594">
    <property type="entry name" value="SECBCHAPRONE"/>
</dbReference>
<dbReference type="PANTHER" id="PTHR36918:SF1">
    <property type="entry name" value="PROTEIN-EXPORT PROTEIN SECB"/>
    <property type="match status" value="1"/>
</dbReference>
<evidence type="ECO:0000256" key="2">
    <source>
        <dbReference type="ARBA" id="ARBA00022448"/>
    </source>
</evidence>
<dbReference type="NCBIfam" id="NF004393">
    <property type="entry name" value="PRK05751.1-4"/>
    <property type="match status" value="1"/>
</dbReference>
<sequence length="173" mass="18880">MTEENNTVAAGEEQSQAAPNFAIQRVYLKDISFETPMGVEAFLQPAKPAIQQDLNIQVNQLNDDTMEVVLLLTITAKVEARTLFLVEVKQAGLFTIAGFDKRQVTQLINTACPQILFPYAREAIDSILNRGSFPPLMLAPINFDAVFVQAMEQARQQSDAAPAAEAPAAATIN</sequence>